<evidence type="ECO:0000313" key="4">
    <source>
        <dbReference type="EMBL" id="SPC76699.1"/>
    </source>
</evidence>
<evidence type="ECO:0000259" key="3">
    <source>
        <dbReference type="PROSITE" id="PS50158"/>
    </source>
</evidence>
<dbReference type="InterPro" id="IPR001878">
    <property type="entry name" value="Znf_CCHC"/>
</dbReference>
<reference evidence="4" key="1">
    <citation type="submission" date="2018-02" db="EMBL/GenBank/DDBJ databases">
        <authorList>
            <person name="Cohen D.B."/>
            <person name="Kent A.D."/>
        </authorList>
    </citation>
    <scope>NUCLEOTIDE SEQUENCE</scope>
</reference>
<dbReference type="InterPro" id="IPR004332">
    <property type="entry name" value="Transposase_MuDR"/>
</dbReference>
<name>A0A2N9EQ17_FAGSY</name>
<dbReference type="Pfam" id="PF03108">
    <property type="entry name" value="DBD_Tnp_Mut"/>
    <property type="match status" value="1"/>
</dbReference>
<feature type="compositionally biased region" description="Polar residues" evidence="2">
    <location>
        <begin position="734"/>
        <end position="751"/>
    </location>
</feature>
<dbReference type="Pfam" id="PF10551">
    <property type="entry name" value="MULE"/>
    <property type="match status" value="1"/>
</dbReference>
<dbReference type="PANTHER" id="PTHR31973:SF187">
    <property type="entry name" value="MUTATOR TRANSPOSASE MUDRA PROTEIN"/>
    <property type="match status" value="1"/>
</dbReference>
<feature type="compositionally biased region" description="Polar residues" evidence="2">
    <location>
        <begin position="771"/>
        <end position="781"/>
    </location>
</feature>
<proteinExistence type="predicted"/>
<dbReference type="InterPro" id="IPR018289">
    <property type="entry name" value="MULE_transposase_dom"/>
</dbReference>
<sequence length="913" mass="102432">MDDFTVEVHHGGSFAHDPLRLPTISMEDGGGLRVVSIDSDKDAMAMVDAVEGHNVIELFVEHCVDVPDAVEEHRTITAGFEVDEDVWFDNVFEECNEGNEVVDTCLRDSSEEFSDSEESSDDDGHSNGANERCVRKLVTYGDMESDENLRDSLYFGQGGIEQERIKTGLSDNEEAYLSEELLSMDDDDVRPQYPVYKPPKKAKYIKFEIGMKFNSLEEFKNAVTDYAVHGGHGIRFEKNDKVRVRAVCKKGCKWVAYAVKMVGEMTCQLRTLVNEHTCSRSYLNSRATSKWLGKKLTNRINEQPDMPCSTIQEKVHKKFVVNISRSKAYRAKKVALEKIEGSHKEQYRRIRDYCTEDACHLKGPYGGQLIAAIARDPNEQFFPLAFAVVEAETKDSWTWFLLQLIEDVNASSERTLTFISDEQKGLVPTFEEVFSGMEHRLCVRHMYNNFKKKFPGIHLKDLFWRIASATYEKQWERAMKELKEVDRQAFEWVESKPKEKWCKHKFKVHSKCDTLVNNMCESFNGVILKARQKPIIGLVEDIRLYLMRRFEACREGIKKVEGDLCPNIRKKLSREKLNSGQLGIKTGRWDLSGVPCCHAISCIFSQREAAEDYVDQCYKISTYVACYDPIVMPINGPDMWEATGLAPVEPPRIRRPPGRPKKLRRREPDKPRPQSTKLSKRHLVMKCKKCGENGHNKRTCKGKVGGNQGQQNNQQGNEGSSRMTGQKRKRGGKQATTTNAENELNSSTGQSNRRDRDSASASASASATASKQPGSIAQATASAHLGSNAHAQSTASVHGHSTASATATAEITSASSIARANVETSPSVPPEVKRSKNKGKSIVTSRGRIKPRVSNLPLPDLYGPPPSWRPQASISRETLMATSQSARYKEAFHILGSQESVHAPLPPPPKQGP</sequence>
<dbReference type="GO" id="GO:0008270">
    <property type="term" value="F:zinc ion binding"/>
    <property type="evidence" value="ECO:0007669"/>
    <property type="project" value="UniProtKB-KW"/>
</dbReference>
<keyword evidence="1" id="KW-0479">Metal-binding</keyword>
<organism evidence="4">
    <name type="scientific">Fagus sylvatica</name>
    <name type="common">Beechnut</name>
    <dbReference type="NCBI Taxonomy" id="28930"/>
    <lineage>
        <taxon>Eukaryota</taxon>
        <taxon>Viridiplantae</taxon>
        <taxon>Streptophyta</taxon>
        <taxon>Embryophyta</taxon>
        <taxon>Tracheophyta</taxon>
        <taxon>Spermatophyta</taxon>
        <taxon>Magnoliopsida</taxon>
        <taxon>eudicotyledons</taxon>
        <taxon>Gunneridae</taxon>
        <taxon>Pentapetalae</taxon>
        <taxon>rosids</taxon>
        <taxon>fabids</taxon>
        <taxon>Fagales</taxon>
        <taxon>Fagaceae</taxon>
        <taxon>Fagus</taxon>
    </lineage>
</organism>
<dbReference type="AlphaFoldDB" id="A0A2N9EQ17"/>
<keyword evidence="1" id="KW-0863">Zinc-finger</keyword>
<evidence type="ECO:0000256" key="1">
    <source>
        <dbReference type="PROSITE-ProRule" id="PRU00047"/>
    </source>
</evidence>
<feature type="region of interest" description="Disordered" evidence="2">
    <location>
        <begin position="644"/>
        <end position="684"/>
    </location>
</feature>
<accession>A0A2N9EQ17</accession>
<feature type="compositionally biased region" description="Low complexity" evidence="2">
    <location>
        <begin position="793"/>
        <end position="818"/>
    </location>
</feature>
<dbReference type="PROSITE" id="PS50158">
    <property type="entry name" value="ZF_CCHC"/>
    <property type="match status" value="1"/>
</dbReference>
<protein>
    <recommendedName>
        <fullName evidence="3">CCHC-type domain-containing protein</fullName>
    </recommendedName>
</protein>
<feature type="domain" description="CCHC-type" evidence="3">
    <location>
        <begin position="686"/>
        <end position="701"/>
    </location>
</feature>
<gene>
    <name evidence="4" type="ORF">FSB_LOCUS4581</name>
</gene>
<dbReference type="GO" id="GO:0003676">
    <property type="term" value="F:nucleic acid binding"/>
    <property type="evidence" value="ECO:0007669"/>
    <property type="project" value="InterPro"/>
</dbReference>
<keyword evidence="1" id="KW-0862">Zinc</keyword>
<dbReference type="EMBL" id="OIVN01000228">
    <property type="protein sequence ID" value="SPC76699.1"/>
    <property type="molecule type" value="Genomic_DNA"/>
</dbReference>
<feature type="compositionally biased region" description="Acidic residues" evidence="2">
    <location>
        <begin position="111"/>
        <end position="121"/>
    </location>
</feature>
<feature type="compositionally biased region" description="Basic residues" evidence="2">
    <location>
        <begin position="653"/>
        <end position="665"/>
    </location>
</feature>
<feature type="region of interest" description="Disordered" evidence="2">
    <location>
        <begin position="696"/>
        <end position="870"/>
    </location>
</feature>
<dbReference type="PANTHER" id="PTHR31973">
    <property type="entry name" value="POLYPROTEIN, PUTATIVE-RELATED"/>
    <property type="match status" value="1"/>
</dbReference>
<feature type="compositionally biased region" description="Low complexity" evidence="2">
    <location>
        <begin position="759"/>
        <end position="770"/>
    </location>
</feature>
<evidence type="ECO:0000256" key="2">
    <source>
        <dbReference type="SAM" id="MobiDB-lite"/>
    </source>
</evidence>
<feature type="region of interest" description="Disordered" evidence="2">
    <location>
        <begin position="109"/>
        <end position="129"/>
    </location>
</feature>